<dbReference type="AlphaFoldDB" id="A0AA87CTK6"/>
<organism evidence="1 2">
    <name type="scientific">Providencia stuartii ATCC 25827</name>
    <dbReference type="NCBI Taxonomy" id="471874"/>
    <lineage>
        <taxon>Bacteria</taxon>
        <taxon>Pseudomonadati</taxon>
        <taxon>Pseudomonadota</taxon>
        <taxon>Gammaproteobacteria</taxon>
        <taxon>Enterobacterales</taxon>
        <taxon>Morganellaceae</taxon>
        <taxon>Providencia</taxon>
    </lineage>
</organism>
<dbReference type="RefSeq" id="WP_004921155.1">
    <property type="nucleotide sequence ID" value="NZ_DS607663.1"/>
</dbReference>
<protein>
    <recommendedName>
        <fullName evidence="3">Peptidase C58 YopT-type domain-containing protein</fullName>
    </recommendedName>
</protein>
<proteinExistence type="predicted"/>
<reference evidence="2" key="2">
    <citation type="submission" date="2008-04" db="EMBL/GenBank/DDBJ databases">
        <title>Draft genome sequence of Providencia stuartii(ATCC 25827).</title>
        <authorList>
            <person name="Sudarsanam P."/>
            <person name="Ley R."/>
            <person name="Guruge J."/>
            <person name="Turnbaugh P.J."/>
            <person name="Mahowald M."/>
            <person name="Liep D."/>
            <person name="Gordon J."/>
        </authorList>
    </citation>
    <scope>NUCLEOTIDE SEQUENCE [LARGE SCALE GENOMIC DNA]</scope>
    <source>
        <strain evidence="2">ATCC 25827</strain>
    </source>
</reference>
<reference evidence="1 2" key="3">
    <citation type="submission" date="2008-05" db="EMBL/GenBank/DDBJ databases">
        <authorList>
            <person name="Fulton L."/>
            <person name="Clifton S."/>
            <person name="Fulton B."/>
            <person name="Xu J."/>
            <person name="Minx P."/>
            <person name="Pepin K.H."/>
            <person name="Johnson M."/>
            <person name="Thiruvilangam P."/>
            <person name="Bhonagiri V."/>
            <person name="Nash W.E."/>
            <person name="Mardis E.R."/>
            <person name="Wilson R.K."/>
        </authorList>
    </citation>
    <scope>NUCLEOTIDE SEQUENCE [LARGE SCALE GENOMIC DNA]</scope>
    <source>
        <strain evidence="1 2">ATCC 25827</strain>
    </source>
</reference>
<reference evidence="2" key="1">
    <citation type="submission" date="2008-04" db="EMBL/GenBank/DDBJ databases">
        <title>Draft genome sequence of Providencia stuartii (ATCC 25827).</title>
        <authorList>
            <person name="Sudarsanam P."/>
            <person name="Ley R."/>
            <person name="Guruge J."/>
            <person name="Turnbaugh P.J."/>
            <person name="Mahowald M."/>
            <person name="Liep D."/>
            <person name="Gordon J."/>
        </authorList>
    </citation>
    <scope>NUCLEOTIDE SEQUENCE [LARGE SCALE GENOMIC DNA]</scope>
    <source>
        <strain evidence="2">ATCC 25827</strain>
    </source>
</reference>
<sequence length="387" mass="45927">MLDAFKYSVKFEQVDIINHFKNTSKNNFSKKIIGVDNMKSLQDGICYGLTNSFLYYAHANQEEIYVTETYNAYKNIKKIKLVDFLKDTYHYKAFKKHSEALLNQNFNKARNIQNHHHMIYFLRDILNKFNKIKKEYNEDDCDYINRLFQKNTLSIKEDEKHLYLELHEFINKVYHDALNPPLKLEKNRYNNLVSDVSSKCFQNESEIDSLRFPLFFSLVKDYYLKLTKERLTQLENIQNIHYDSITSIDFDITFTSKELKAHIEDCLIKKKDIIGNLCSQTHSMGIVVKYRNGKPIFEFFEPNKGLFKTTDKSHFFNFLDALFNDKSYKFEMRAKTEEKTVSLSSSLAANQTFNYIQAPRIDERLVNQDAKALRMKSSKLKHHRKTI</sequence>
<comment type="caution">
    <text evidence="1">The sequence shown here is derived from an EMBL/GenBank/DDBJ whole genome shotgun (WGS) entry which is preliminary data.</text>
</comment>
<accession>A0AA87CTK6</accession>
<dbReference type="Proteomes" id="UP000004506">
    <property type="component" value="Unassembled WGS sequence"/>
</dbReference>
<gene>
    <name evidence="1" type="ORF">PROSTU_03135</name>
</gene>
<name>A0AA87CTK6_PROST</name>
<evidence type="ECO:0000313" key="2">
    <source>
        <dbReference type="Proteomes" id="UP000004506"/>
    </source>
</evidence>
<evidence type="ECO:0008006" key="3">
    <source>
        <dbReference type="Google" id="ProtNLM"/>
    </source>
</evidence>
<dbReference type="EMBL" id="ABJD02000101">
    <property type="protein sequence ID" value="EDU59940.1"/>
    <property type="molecule type" value="Genomic_DNA"/>
</dbReference>
<evidence type="ECO:0000313" key="1">
    <source>
        <dbReference type="EMBL" id="EDU59940.1"/>
    </source>
</evidence>